<evidence type="ECO:0000256" key="1">
    <source>
        <dbReference type="SAM" id="Phobius"/>
    </source>
</evidence>
<evidence type="ECO:0000313" key="2">
    <source>
        <dbReference type="EMBL" id="JAH85952.1"/>
    </source>
</evidence>
<proteinExistence type="predicted"/>
<reference evidence="2" key="2">
    <citation type="journal article" date="2015" name="Fish Shellfish Immunol.">
        <title>Early steps in the European eel (Anguilla anguilla)-Vibrio vulnificus interaction in the gills: Role of the RtxA13 toxin.</title>
        <authorList>
            <person name="Callol A."/>
            <person name="Pajuelo D."/>
            <person name="Ebbesson L."/>
            <person name="Teles M."/>
            <person name="MacKenzie S."/>
            <person name="Amaro C."/>
        </authorList>
    </citation>
    <scope>NUCLEOTIDE SEQUENCE</scope>
</reference>
<sequence>MASCFIEVRLHTAFLLTLHLISYPAGLWALLVFSLCSP</sequence>
<dbReference type="AlphaFoldDB" id="A0A0E9W6H9"/>
<keyword evidence="1" id="KW-1133">Transmembrane helix</keyword>
<organism evidence="2">
    <name type="scientific">Anguilla anguilla</name>
    <name type="common">European freshwater eel</name>
    <name type="synonym">Muraena anguilla</name>
    <dbReference type="NCBI Taxonomy" id="7936"/>
    <lineage>
        <taxon>Eukaryota</taxon>
        <taxon>Metazoa</taxon>
        <taxon>Chordata</taxon>
        <taxon>Craniata</taxon>
        <taxon>Vertebrata</taxon>
        <taxon>Euteleostomi</taxon>
        <taxon>Actinopterygii</taxon>
        <taxon>Neopterygii</taxon>
        <taxon>Teleostei</taxon>
        <taxon>Anguilliformes</taxon>
        <taxon>Anguillidae</taxon>
        <taxon>Anguilla</taxon>
    </lineage>
</organism>
<keyword evidence="1" id="KW-0472">Membrane</keyword>
<dbReference type="EMBL" id="GBXM01022625">
    <property type="protein sequence ID" value="JAH85952.1"/>
    <property type="molecule type" value="Transcribed_RNA"/>
</dbReference>
<feature type="transmembrane region" description="Helical" evidence="1">
    <location>
        <begin position="12"/>
        <end position="35"/>
    </location>
</feature>
<name>A0A0E9W6H9_ANGAN</name>
<keyword evidence="1" id="KW-0812">Transmembrane</keyword>
<protein>
    <submittedName>
        <fullName evidence="2">Uncharacterized protein</fullName>
    </submittedName>
</protein>
<reference evidence="2" key="1">
    <citation type="submission" date="2014-11" db="EMBL/GenBank/DDBJ databases">
        <authorList>
            <person name="Amaro Gonzalez C."/>
        </authorList>
    </citation>
    <scope>NUCLEOTIDE SEQUENCE</scope>
</reference>
<accession>A0A0E9W6H9</accession>